<gene>
    <name evidence="2" type="ORF">J4Q44_G00018230</name>
</gene>
<comment type="caution">
    <text evidence="2">The sequence shown here is derived from an EMBL/GenBank/DDBJ whole genome shotgun (WGS) entry which is preliminary data.</text>
</comment>
<evidence type="ECO:0000313" key="2">
    <source>
        <dbReference type="EMBL" id="KAK6326178.1"/>
    </source>
</evidence>
<sequence>MLKRRLNQTTDTYWAHSNFATMVISGPLQHAQESGFAGYSADMQHSIRTDHYPEKTSLQAESNSFVRPIPSKTQRISELNSYRTPGVPVTCANLPVQVPEDHQVISGHVKKKGQVDDFSTPGTDQRPTRPGGVSTVVKKMQESSGDHQSEMGVLAAPPLDTPLMEPHMSISMSAFEPETNPGKDAEAVPTRPSYNEALDLALVPKKSPAIMDGATGYKREATREKIATYKRDEESPNLKSNMAQGQVEGLPDLEEGLPLPVTQGLPVTKCVSEQAPRQRKKTTFYRRRGAGMEHVKYTVFLQFLIISALIQDSDGSCSACNQDGCAKVQTIYGSNDTILYQRSNHMEKLTSCSTTAAPPPPSQRCNLCLADTRATILFCSDSGEAAGLLDWEVDGNRLKNISVVDCPAMKTVPGATVVCCAGIGLHRNRKMKRDRQERRPEALEMMTEV</sequence>
<protein>
    <submittedName>
        <fullName evidence="2">Uncharacterized protein</fullName>
    </submittedName>
</protein>
<name>A0AAN8R6T0_9TELE</name>
<evidence type="ECO:0000313" key="3">
    <source>
        <dbReference type="Proteomes" id="UP001356427"/>
    </source>
</evidence>
<dbReference type="AlphaFoldDB" id="A0AAN8R6T0"/>
<dbReference type="EMBL" id="JAGTTL010000002">
    <property type="protein sequence ID" value="KAK6326178.1"/>
    <property type="molecule type" value="Genomic_DNA"/>
</dbReference>
<evidence type="ECO:0000256" key="1">
    <source>
        <dbReference type="SAM" id="MobiDB-lite"/>
    </source>
</evidence>
<dbReference type="Proteomes" id="UP001356427">
    <property type="component" value="Unassembled WGS sequence"/>
</dbReference>
<proteinExistence type="predicted"/>
<feature type="region of interest" description="Disordered" evidence="1">
    <location>
        <begin position="113"/>
        <end position="133"/>
    </location>
</feature>
<organism evidence="2 3">
    <name type="scientific">Coregonus suidteri</name>
    <dbReference type="NCBI Taxonomy" id="861788"/>
    <lineage>
        <taxon>Eukaryota</taxon>
        <taxon>Metazoa</taxon>
        <taxon>Chordata</taxon>
        <taxon>Craniata</taxon>
        <taxon>Vertebrata</taxon>
        <taxon>Euteleostomi</taxon>
        <taxon>Actinopterygii</taxon>
        <taxon>Neopterygii</taxon>
        <taxon>Teleostei</taxon>
        <taxon>Protacanthopterygii</taxon>
        <taxon>Salmoniformes</taxon>
        <taxon>Salmonidae</taxon>
        <taxon>Coregoninae</taxon>
        <taxon>Coregonus</taxon>
    </lineage>
</organism>
<keyword evidence="3" id="KW-1185">Reference proteome</keyword>
<accession>A0AAN8R6T0</accession>
<reference evidence="2 3" key="1">
    <citation type="submission" date="2021-04" db="EMBL/GenBank/DDBJ databases">
        <authorList>
            <person name="De Guttry C."/>
            <person name="Zahm M."/>
            <person name="Klopp C."/>
            <person name="Cabau C."/>
            <person name="Louis A."/>
            <person name="Berthelot C."/>
            <person name="Parey E."/>
            <person name="Roest Crollius H."/>
            <person name="Montfort J."/>
            <person name="Robinson-Rechavi M."/>
            <person name="Bucao C."/>
            <person name="Bouchez O."/>
            <person name="Gislard M."/>
            <person name="Lluch J."/>
            <person name="Milhes M."/>
            <person name="Lampietro C."/>
            <person name="Lopez Roques C."/>
            <person name="Donnadieu C."/>
            <person name="Braasch I."/>
            <person name="Desvignes T."/>
            <person name="Postlethwait J."/>
            <person name="Bobe J."/>
            <person name="Wedekind C."/>
            <person name="Guiguen Y."/>
        </authorList>
    </citation>
    <scope>NUCLEOTIDE SEQUENCE [LARGE SCALE GENOMIC DNA]</scope>
    <source>
        <strain evidence="2">Cs_M1</strain>
        <tissue evidence="2">Blood</tissue>
    </source>
</reference>